<evidence type="ECO:0000256" key="1">
    <source>
        <dbReference type="SAM" id="Coils"/>
    </source>
</evidence>
<dbReference type="PROSITE" id="PS51406">
    <property type="entry name" value="FIBRINOGEN_C_2"/>
    <property type="match status" value="1"/>
</dbReference>
<dbReference type="EMBL" id="CH477330">
    <property type="protein sequence ID" value="EAT43362.1"/>
    <property type="molecule type" value="Genomic_DNA"/>
</dbReference>
<dbReference type="SMART" id="SM00186">
    <property type="entry name" value="FBG"/>
    <property type="match status" value="1"/>
</dbReference>
<dbReference type="VEuPathDB" id="VectorBase:AAEL021180"/>
<name>Q17AU6_AEDAE</name>
<reference evidence="4" key="2">
    <citation type="journal article" date="2007" name="Science">
        <title>Genome sequence of Aedes aegypti, a major arbovirus vector.</title>
        <authorList>
            <person name="Nene V."/>
            <person name="Wortman J.R."/>
            <person name="Lawson D."/>
            <person name="Haas B."/>
            <person name="Kodira C."/>
            <person name="Tu Z.J."/>
            <person name="Loftus B."/>
            <person name="Xi Z."/>
            <person name="Megy K."/>
            <person name="Grabherr M."/>
            <person name="Ren Q."/>
            <person name="Zdobnov E.M."/>
            <person name="Lobo N.F."/>
            <person name="Campbell K.S."/>
            <person name="Brown S.E."/>
            <person name="Bonaldo M.F."/>
            <person name="Zhu J."/>
            <person name="Sinkins S.P."/>
            <person name="Hogenkamp D.G."/>
            <person name="Amedeo P."/>
            <person name="Arensburger P."/>
            <person name="Atkinson P.W."/>
            <person name="Bidwell S."/>
            <person name="Biedler J."/>
            <person name="Birney E."/>
            <person name="Bruggner R.V."/>
            <person name="Costas J."/>
            <person name="Coy M.R."/>
            <person name="Crabtree J."/>
            <person name="Crawford M."/>
            <person name="Debruyn B."/>
            <person name="Decaprio D."/>
            <person name="Eiglmeier K."/>
            <person name="Eisenstadt E."/>
            <person name="El-Dorry H."/>
            <person name="Gelbart W.M."/>
            <person name="Gomes S.L."/>
            <person name="Hammond M."/>
            <person name="Hannick L.I."/>
            <person name="Hogan J.R."/>
            <person name="Holmes M.H."/>
            <person name="Jaffe D."/>
            <person name="Johnston J.S."/>
            <person name="Kennedy R.C."/>
            <person name="Koo H."/>
            <person name="Kravitz S."/>
            <person name="Kriventseva E.V."/>
            <person name="Kulp D."/>
            <person name="Labutti K."/>
            <person name="Lee E."/>
            <person name="Li S."/>
            <person name="Lovin D.D."/>
            <person name="Mao C."/>
            <person name="Mauceli E."/>
            <person name="Menck C.F."/>
            <person name="Miller J.R."/>
            <person name="Montgomery P."/>
            <person name="Mori A."/>
            <person name="Nascimento A.L."/>
            <person name="Naveira H.F."/>
            <person name="Nusbaum C."/>
            <person name="O'leary S."/>
            <person name="Orvis J."/>
            <person name="Pertea M."/>
            <person name="Quesneville H."/>
            <person name="Reidenbach K.R."/>
            <person name="Rogers Y.H."/>
            <person name="Roth C.W."/>
            <person name="Schneider J.R."/>
            <person name="Schatz M."/>
            <person name="Shumway M."/>
            <person name="Stanke M."/>
            <person name="Stinson E.O."/>
            <person name="Tubio J.M."/>
            <person name="Vanzee J.P."/>
            <person name="Verjovski-Almeida S."/>
            <person name="Werner D."/>
            <person name="White O."/>
            <person name="Wyder S."/>
            <person name="Zeng Q."/>
            <person name="Zhao Q."/>
            <person name="Zhao Y."/>
            <person name="Hill C.A."/>
            <person name="Raikhel A.S."/>
            <person name="Soares M.B."/>
            <person name="Knudson D.L."/>
            <person name="Lee N.H."/>
            <person name="Galagan J."/>
            <person name="Salzberg S.L."/>
            <person name="Paulsen I.T."/>
            <person name="Dimopoulos G."/>
            <person name="Collins F.H."/>
            <person name="Birren B."/>
            <person name="Fraser-Liggett C.M."/>
            <person name="Severson D.W."/>
        </authorList>
    </citation>
    <scope>NUCLEOTIDE SEQUENCE [LARGE SCALE GENOMIC DNA]</scope>
    <source>
        <strain evidence="4">Liverpool</strain>
    </source>
</reference>
<dbReference type="eggNOG" id="KOG2579">
    <property type="taxonomic scope" value="Eukaryota"/>
</dbReference>
<accession>Q17AU6</accession>
<organism evidence="4 5">
    <name type="scientific">Aedes aegypti</name>
    <name type="common">Yellowfever mosquito</name>
    <name type="synonym">Culex aegypti</name>
    <dbReference type="NCBI Taxonomy" id="7159"/>
    <lineage>
        <taxon>Eukaryota</taxon>
        <taxon>Metazoa</taxon>
        <taxon>Ecdysozoa</taxon>
        <taxon>Arthropoda</taxon>
        <taxon>Hexapoda</taxon>
        <taxon>Insecta</taxon>
        <taxon>Pterygota</taxon>
        <taxon>Neoptera</taxon>
        <taxon>Endopterygota</taxon>
        <taxon>Diptera</taxon>
        <taxon>Nematocera</taxon>
        <taxon>Culicoidea</taxon>
        <taxon>Culicidae</taxon>
        <taxon>Culicinae</taxon>
        <taxon>Aedini</taxon>
        <taxon>Aedes</taxon>
        <taxon>Stegomyia</taxon>
    </lineage>
</organism>
<dbReference type="PANTHER" id="PTHR19143:SF327">
    <property type="entry name" value="FI21813P1-RELATED"/>
    <property type="match status" value="1"/>
</dbReference>
<evidence type="ECO:0000259" key="3">
    <source>
        <dbReference type="PROSITE" id="PS51406"/>
    </source>
</evidence>
<dbReference type="PANTHER" id="PTHR19143">
    <property type="entry name" value="FIBRINOGEN/TENASCIN/ANGIOPOEITIN"/>
    <property type="match status" value="1"/>
</dbReference>
<dbReference type="GO" id="GO:0005615">
    <property type="term" value="C:extracellular space"/>
    <property type="evidence" value="ECO:0007669"/>
    <property type="project" value="TreeGrafter"/>
</dbReference>
<dbReference type="InterPro" id="IPR036056">
    <property type="entry name" value="Fibrinogen-like_C"/>
</dbReference>
<dbReference type="InterPro" id="IPR002181">
    <property type="entry name" value="Fibrinogen_a/b/g_C_dom"/>
</dbReference>
<dbReference type="Proteomes" id="UP000682892">
    <property type="component" value="Unassembled WGS sequence"/>
</dbReference>
<dbReference type="AlphaFoldDB" id="Q17AU6"/>
<dbReference type="InterPro" id="IPR014716">
    <property type="entry name" value="Fibrinogen_a/b/g_C_1"/>
</dbReference>
<evidence type="ECO:0000256" key="2">
    <source>
        <dbReference type="SAM" id="SignalP"/>
    </source>
</evidence>
<dbReference type="Gene3D" id="3.90.215.10">
    <property type="entry name" value="Gamma Fibrinogen, chain A, domain 1"/>
    <property type="match status" value="1"/>
</dbReference>
<dbReference type="Pfam" id="PF00147">
    <property type="entry name" value="Fibrinogen_C"/>
    <property type="match status" value="1"/>
</dbReference>
<feature type="signal peptide" evidence="2">
    <location>
        <begin position="1"/>
        <end position="30"/>
    </location>
</feature>
<sequence>MTRCNYYYSVADRTLQVLWLVLVISSVIHSEDRTSHSTNENNFGFGLELILAKLESLELEIMSLKEQNRNLSELVSDALKRSDKSCVQVATNEIISTGEIVAEQDNVIRVDQNEPEIDESHVYSSCNEVPDGKTGKYAIRPVKGFQTRSTLIARCRLTGAGWTVIQKRFNGSENFYRNWTDYKTGFGSLDGEFWFGLDRIHLMTSSQTHEIMFHLMDFKRTVKTTKYNPFSIGNEREGYVISSLGVYTGSAGDGFSYHRGMKFTTYDVDNDKFTTNCAKKYYGAWWYHACYKSNLNAKYINARTDQAMCWNPFNMGNDGLMSSMIMIRPV</sequence>
<protein>
    <submittedName>
        <fullName evidence="4">AAEL005194-PA</fullName>
    </submittedName>
</protein>
<reference evidence="4" key="1">
    <citation type="submission" date="2005-10" db="EMBL/GenBank/DDBJ databases">
        <authorList>
            <person name="Loftus B.J."/>
            <person name="Nene V.M."/>
            <person name="Hannick L.I."/>
            <person name="Bidwell S."/>
            <person name="Haas B."/>
            <person name="Amedeo P."/>
            <person name="Orvis J."/>
            <person name="Wortman J.R."/>
            <person name="White O.R."/>
            <person name="Salzberg S."/>
            <person name="Shumway M."/>
            <person name="Koo H."/>
            <person name="Zhao Y."/>
            <person name="Holmes M."/>
            <person name="Miller J."/>
            <person name="Schatz M."/>
            <person name="Pop M."/>
            <person name="Pai G."/>
            <person name="Utterback T."/>
            <person name="Rogers Y.-H."/>
            <person name="Kravitz S."/>
            <person name="Fraser C.M."/>
        </authorList>
    </citation>
    <scope>NUCLEOTIDE SEQUENCE</scope>
    <source>
        <strain evidence="4">Liverpool</strain>
    </source>
</reference>
<dbReference type="SUPFAM" id="SSF56496">
    <property type="entry name" value="Fibrinogen C-terminal domain-like"/>
    <property type="match status" value="1"/>
</dbReference>
<feature type="chain" id="PRO_5004185932" evidence="2">
    <location>
        <begin position="31"/>
        <end position="330"/>
    </location>
</feature>
<dbReference type="STRING" id="7159.Q17AU6"/>
<proteinExistence type="predicted"/>
<keyword evidence="1" id="KW-0175">Coiled coil</keyword>
<reference evidence="4" key="3">
    <citation type="submission" date="2012-09" db="EMBL/GenBank/DDBJ databases">
        <authorList>
            <consortium name="VectorBase"/>
        </authorList>
    </citation>
    <scope>NUCLEOTIDE SEQUENCE</scope>
    <source>
        <strain evidence="4">Liverpool</strain>
    </source>
</reference>
<dbReference type="InterPro" id="IPR050373">
    <property type="entry name" value="Fibrinogen_C-term_domain"/>
</dbReference>
<gene>
    <name evidence="4" type="ORF">AaeL_AAEL005194</name>
</gene>
<evidence type="ECO:0000313" key="4">
    <source>
        <dbReference type="EMBL" id="EAT43362.1"/>
    </source>
</evidence>
<dbReference type="PaxDb" id="7159-AAEL005194-PA"/>
<dbReference type="PhylomeDB" id="Q17AU6"/>
<dbReference type="HOGENOM" id="CLU_038628_1_0_1"/>
<dbReference type="OMA" id="NCAKKHR"/>
<keyword evidence="2" id="KW-0732">Signal</keyword>
<feature type="domain" description="Fibrinogen C-terminal" evidence="3">
    <location>
        <begin position="117"/>
        <end position="330"/>
    </location>
</feature>
<feature type="coiled-coil region" evidence="1">
    <location>
        <begin position="47"/>
        <end position="81"/>
    </location>
</feature>
<dbReference type="CDD" id="cd00087">
    <property type="entry name" value="FReD"/>
    <property type="match status" value="1"/>
</dbReference>
<evidence type="ECO:0000313" key="5">
    <source>
        <dbReference type="Proteomes" id="UP000682892"/>
    </source>
</evidence>